<evidence type="ECO:0000256" key="5">
    <source>
        <dbReference type="ARBA" id="ARBA00022989"/>
    </source>
</evidence>
<evidence type="ECO:0000256" key="7">
    <source>
        <dbReference type="PROSITE-ProRule" id="PRU00473"/>
    </source>
</evidence>
<dbReference type="InterPro" id="IPR050330">
    <property type="entry name" value="Bact_OuterMem_StrucFunc"/>
</dbReference>
<keyword evidence="4" id="KW-0812">Transmembrane</keyword>
<dbReference type="CDD" id="cd07185">
    <property type="entry name" value="OmpA_C-like"/>
    <property type="match status" value="1"/>
</dbReference>
<dbReference type="PANTHER" id="PTHR30329:SF21">
    <property type="entry name" value="LIPOPROTEIN YIAD-RELATED"/>
    <property type="match status" value="1"/>
</dbReference>
<protein>
    <submittedName>
        <fullName evidence="10">Flagellar motor protein MotB</fullName>
    </submittedName>
</protein>
<dbReference type="NCBIfam" id="NF005831">
    <property type="entry name" value="PRK07734.1"/>
    <property type="match status" value="1"/>
</dbReference>
<comment type="subcellular location">
    <subcellularLocation>
        <location evidence="1">Cell membrane</location>
        <topology evidence="1">Single-pass membrane protein</topology>
    </subcellularLocation>
</comment>
<evidence type="ECO:0000313" key="11">
    <source>
        <dbReference type="Proteomes" id="UP000321491"/>
    </source>
</evidence>
<dbReference type="Pfam" id="PF13677">
    <property type="entry name" value="MotB_plug"/>
    <property type="match status" value="1"/>
</dbReference>
<dbReference type="RefSeq" id="WP_146934618.1">
    <property type="nucleotide sequence ID" value="NZ_BJXW01000003.1"/>
</dbReference>
<dbReference type="PROSITE" id="PS51123">
    <property type="entry name" value="OMPA_2"/>
    <property type="match status" value="1"/>
</dbReference>
<evidence type="ECO:0000256" key="6">
    <source>
        <dbReference type="ARBA" id="ARBA00023136"/>
    </source>
</evidence>
<dbReference type="Pfam" id="PF00691">
    <property type="entry name" value="OmpA"/>
    <property type="match status" value="1"/>
</dbReference>
<organism evidence="10 11">
    <name type="scientific">Cerasibacillus quisquiliarum</name>
    <dbReference type="NCBI Taxonomy" id="227865"/>
    <lineage>
        <taxon>Bacteria</taxon>
        <taxon>Bacillati</taxon>
        <taxon>Bacillota</taxon>
        <taxon>Bacilli</taxon>
        <taxon>Bacillales</taxon>
        <taxon>Bacillaceae</taxon>
        <taxon>Cerasibacillus</taxon>
    </lineage>
</organism>
<keyword evidence="6 7" id="KW-0472">Membrane</keyword>
<dbReference type="EMBL" id="BJXW01000003">
    <property type="protein sequence ID" value="GEN29963.1"/>
    <property type="molecule type" value="Genomic_DNA"/>
</dbReference>
<keyword evidence="10" id="KW-0969">Cilium</keyword>
<reference evidence="10 11" key="1">
    <citation type="submission" date="2019-07" db="EMBL/GenBank/DDBJ databases">
        <title>Whole genome shotgun sequence of Cerasibacillus quisquiliarum NBRC 102429.</title>
        <authorList>
            <person name="Hosoyama A."/>
            <person name="Uohara A."/>
            <person name="Ohji S."/>
            <person name="Ichikawa N."/>
        </authorList>
    </citation>
    <scope>NUCLEOTIDE SEQUENCE [LARGE SCALE GENOMIC DNA]</scope>
    <source>
        <strain evidence="10 11">NBRC 102429</strain>
    </source>
</reference>
<evidence type="ECO:0000256" key="3">
    <source>
        <dbReference type="ARBA" id="ARBA00022475"/>
    </source>
</evidence>
<keyword evidence="3" id="KW-1003">Cell membrane</keyword>
<evidence type="ECO:0000256" key="4">
    <source>
        <dbReference type="ARBA" id="ARBA00022692"/>
    </source>
</evidence>
<gene>
    <name evidence="10" type="primary">motB</name>
    <name evidence="10" type="ORF">CQU01_02010</name>
</gene>
<dbReference type="SUPFAM" id="SSF103088">
    <property type="entry name" value="OmpA-like"/>
    <property type="match status" value="1"/>
</dbReference>
<dbReference type="AlphaFoldDB" id="A0A511UWX1"/>
<keyword evidence="10" id="KW-0282">Flagellum</keyword>
<accession>A0A511UWX1</accession>
<name>A0A511UWX1_9BACI</name>
<dbReference type="InterPro" id="IPR006665">
    <property type="entry name" value="OmpA-like"/>
</dbReference>
<evidence type="ECO:0000313" key="10">
    <source>
        <dbReference type="EMBL" id="GEN29963.1"/>
    </source>
</evidence>
<dbReference type="PANTHER" id="PTHR30329">
    <property type="entry name" value="STATOR ELEMENT OF FLAGELLAR MOTOR COMPLEX"/>
    <property type="match status" value="1"/>
</dbReference>
<feature type="domain" description="OmpA-like" evidence="9">
    <location>
        <begin position="132"/>
        <end position="254"/>
    </location>
</feature>
<dbReference type="Proteomes" id="UP000321491">
    <property type="component" value="Unassembled WGS sequence"/>
</dbReference>
<feature type="region of interest" description="Disordered" evidence="8">
    <location>
        <begin position="74"/>
        <end position="98"/>
    </location>
</feature>
<comment type="caution">
    <text evidence="10">The sequence shown here is derived from an EMBL/GenBank/DDBJ whole genome shotgun (WGS) entry which is preliminary data.</text>
</comment>
<dbReference type="InterPro" id="IPR025713">
    <property type="entry name" value="MotB-like_N_dom"/>
</dbReference>
<keyword evidence="11" id="KW-1185">Reference proteome</keyword>
<keyword evidence="10" id="KW-0966">Cell projection</keyword>
<dbReference type="InterPro" id="IPR036737">
    <property type="entry name" value="OmpA-like_sf"/>
</dbReference>
<dbReference type="OrthoDB" id="9815217at2"/>
<sequence>MKRKNKNQNYQADQSWLLPYADLLTLLLALFIVLFAMSELDAKKYEQLAQVFKSEFSNGGGPLNEKINTIDLSENEEKASSDDENQDSAEDNGEAESQSTIEFQQLKELQQDINQYIHKNNLEKSIDTVLTSEGLMITILTDVTFPSGSAEVNAKGVQIAKEISYFLVTHSPHQIVVSGHADDRPIHTAEFQSNWELSVIRAVNFMKVILQNDKLDPAYFSSKGYGDNHPIVPNNSEKNRAKNRRVEILILPNYKIETVNMNSDKS</sequence>
<dbReference type="Gene3D" id="3.30.1330.60">
    <property type="entry name" value="OmpA-like domain"/>
    <property type="match status" value="1"/>
</dbReference>
<dbReference type="GO" id="GO:0005886">
    <property type="term" value="C:plasma membrane"/>
    <property type="evidence" value="ECO:0007669"/>
    <property type="project" value="UniProtKB-SubCell"/>
</dbReference>
<proteinExistence type="inferred from homology"/>
<evidence type="ECO:0000259" key="9">
    <source>
        <dbReference type="PROSITE" id="PS51123"/>
    </source>
</evidence>
<comment type="similarity">
    <text evidence="2">Belongs to the MotB family.</text>
</comment>
<evidence type="ECO:0000256" key="2">
    <source>
        <dbReference type="ARBA" id="ARBA00008914"/>
    </source>
</evidence>
<evidence type="ECO:0000256" key="1">
    <source>
        <dbReference type="ARBA" id="ARBA00004162"/>
    </source>
</evidence>
<feature type="compositionally biased region" description="Acidic residues" evidence="8">
    <location>
        <begin position="82"/>
        <end position="94"/>
    </location>
</feature>
<evidence type="ECO:0000256" key="8">
    <source>
        <dbReference type="SAM" id="MobiDB-lite"/>
    </source>
</evidence>
<keyword evidence="5" id="KW-1133">Transmembrane helix</keyword>